<keyword evidence="6" id="KW-1185">Reference proteome</keyword>
<dbReference type="EMBL" id="JARXVE010000001">
    <property type="protein sequence ID" value="MDH6194054.1"/>
    <property type="molecule type" value="Genomic_DNA"/>
</dbReference>
<proteinExistence type="predicted"/>
<name>A0ABT6KTL0_9MYCO</name>
<dbReference type="Gene3D" id="3.40.50.300">
    <property type="entry name" value="P-loop containing nucleotide triphosphate hydrolases"/>
    <property type="match status" value="2"/>
</dbReference>
<gene>
    <name evidence="5" type="ORF">M2272_000675</name>
</gene>
<evidence type="ECO:0000256" key="2">
    <source>
        <dbReference type="ARBA" id="ARBA00023204"/>
    </source>
</evidence>
<reference evidence="5 6" key="1">
    <citation type="submission" date="2023-04" db="EMBL/GenBank/DDBJ databases">
        <title>Forest soil microbial communities from Buena Vista Peninsula, Colon Province, Panama.</title>
        <authorList>
            <person name="Bouskill N."/>
        </authorList>
    </citation>
    <scope>NUCLEOTIDE SEQUENCE [LARGE SCALE GENOMIC DNA]</scope>
    <source>
        <strain evidence="5 6">AC80</strain>
    </source>
</reference>
<keyword evidence="5" id="KW-0067">ATP-binding</keyword>
<dbReference type="Pfam" id="PF02463">
    <property type="entry name" value="SMC_N"/>
    <property type="match status" value="1"/>
</dbReference>
<organism evidence="5 6">
    <name type="scientific">Mycolicibacterium frederiksbergense</name>
    <dbReference type="NCBI Taxonomy" id="117567"/>
    <lineage>
        <taxon>Bacteria</taxon>
        <taxon>Bacillati</taxon>
        <taxon>Actinomycetota</taxon>
        <taxon>Actinomycetes</taxon>
        <taxon>Mycobacteriales</taxon>
        <taxon>Mycobacteriaceae</taxon>
        <taxon>Mycolicibacterium</taxon>
    </lineage>
</organism>
<dbReference type="PANTHER" id="PTHR32182:SF0">
    <property type="entry name" value="DNA REPLICATION AND REPAIR PROTEIN RECF"/>
    <property type="match status" value="1"/>
</dbReference>
<keyword evidence="5" id="KW-0547">Nucleotide-binding</keyword>
<evidence type="ECO:0000259" key="4">
    <source>
        <dbReference type="Pfam" id="PF02463"/>
    </source>
</evidence>
<evidence type="ECO:0000313" key="6">
    <source>
        <dbReference type="Proteomes" id="UP001160130"/>
    </source>
</evidence>
<dbReference type="SUPFAM" id="SSF52540">
    <property type="entry name" value="P-loop containing nucleoside triphosphate hydrolases"/>
    <property type="match status" value="1"/>
</dbReference>
<sequence>MIQIKAIHVEEFRGIRQLDLMLDCASFVVAGPNGSGKSGVVDAIDFALTGTIGRLSGSGTGNVSLMKHGPHVHQRDNPAAAKVSLTIVDTASGQTGVLTRCVKTAGQYALQPSTPELEAAVQWASQHRELTLSRREVIKYVNTEPGKRAQEVQALLKLDRIDEIRRLLRTATSKTSTEEKRTDAEVSAAEDSVRRHLDLATLLESDVLAAVNKHREVLGIDPLQSLTPDTDLAAGAAEPGEASGFNKTSALRDIIALSNYVQDHSELSTAAAELTSALGVLEDDPTILNALKQRALIEVGLPLVTDANCPLCDHPWNDTAQLRDHLQAKLTRSDAAKALQHRVHEAAEKVVQQVQLAQTLIAAVQPHAGTVGRVSDQSALVDWLTDLAGFKAKLGNLETIREQATRLSADPLAQPPTLTATLTGIHQAIEAQPDQSATVNARSALTIAKERWARLRQGRSAHAKATAAQRTAKAVYDAYNDIADTALTTLYKTVEDDFSDYYRKINADDEASFRAGLSPTAGKLDLEVDFYGLGMFPPTAYHSEGHQDGMGVCLYLALIRQMLQDDFRFAVLDDVVTSVDTNHRRQFCALLKDKFPDVQFIITTHDEVWARQMQSSGLIGKRAQARFHGWNVDRGPVYGQGEDFWAQIDADLADDDVPGAAHKLRRNLEASLADIAAALQGKVVYRPDNNYELGALFSAAKSRHGELLKKATDSANKWNNEPVKQQVENLKAARQNAMLAQDVENWAINALVHSNDWATMSKADFVPVVEACKDFINLFTCSNPACEGWIYVTGQPGREDALRCTCGTLNLNLRTK</sequence>
<accession>A0ABT6KTL0</accession>
<dbReference type="PANTHER" id="PTHR32182">
    <property type="entry name" value="DNA REPLICATION AND REPAIR PROTEIN RECF"/>
    <property type="match status" value="1"/>
</dbReference>
<dbReference type="GO" id="GO:0005524">
    <property type="term" value="F:ATP binding"/>
    <property type="evidence" value="ECO:0007669"/>
    <property type="project" value="UniProtKB-KW"/>
</dbReference>
<evidence type="ECO:0000256" key="3">
    <source>
        <dbReference type="ARBA" id="ARBA00023236"/>
    </source>
</evidence>
<keyword evidence="3" id="KW-0742">SOS response</keyword>
<evidence type="ECO:0000313" key="5">
    <source>
        <dbReference type="EMBL" id="MDH6194054.1"/>
    </source>
</evidence>
<protein>
    <submittedName>
        <fullName evidence="5">Energy-coupling factor transporter ATP-binding protein EcfA2</fullName>
    </submittedName>
</protein>
<keyword evidence="1" id="KW-0227">DNA damage</keyword>
<dbReference type="InterPro" id="IPR027417">
    <property type="entry name" value="P-loop_NTPase"/>
</dbReference>
<dbReference type="InterPro" id="IPR003395">
    <property type="entry name" value="RecF/RecN/SMC_N"/>
</dbReference>
<dbReference type="RefSeq" id="WP_280830705.1">
    <property type="nucleotide sequence ID" value="NZ_JARXVE010000001.1"/>
</dbReference>
<comment type="caution">
    <text evidence="5">The sequence shown here is derived from an EMBL/GenBank/DDBJ whole genome shotgun (WGS) entry which is preliminary data.</text>
</comment>
<dbReference type="Proteomes" id="UP001160130">
    <property type="component" value="Unassembled WGS sequence"/>
</dbReference>
<evidence type="ECO:0000256" key="1">
    <source>
        <dbReference type="ARBA" id="ARBA00022763"/>
    </source>
</evidence>
<keyword evidence="2" id="KW-0234">DNA repair</keyword>
<feature type="domain" description="RecF/RecN/SMC N-terminal" evidence="4">
    <location>
        <begin position="4"/>
        <end position="615"/>
    </location>
</feature>